<name>A0A834W9N9_9FABA</name>
<dbReference type="Proteomes" id="UP000634136">
    <property type="component" value="Unassembled WGS sequence"/>
</dbReference>
<gene>
    <name evidence="5" type="ORF">G2W53_034519</name>
</gene>
<evidence type="ECO:0000256" key="3">
    <source>
        <dbReference type="ARBA" id="ARBA00023265"/>
    </source>
</evidence>
<dbReference type="Pfam" id="PF00407">
    <property type="entry name" value="Bet_v_1"/>
    <property type="match status" value="1"/>
</dbReference>
<protein>
    <submittedName>
        <fullName evidence="5">Class-10 pathogenesis-related protein 1-like</fullName>
    </submittedName>
</protein>
<dbReference type="CDD" id="cd07816">
    <property type="entry name" value="Bet_v1-like"/>
    <property type="match status" value="2"/>
</dbReference>
<dbReference type="InterPro" id="IPR024949">
    <property type="entry name" value="Bet_v_I_allergen"/>
</dbReference>
<dbReference type="SUPFAM" id="SSF55961">
    <property type="entry name" value="Bet v1-like"/>
    <property type="match status" value="2"/>
</dbReference>
<sequence length="292" mass="31609">MGVFTVSEENVSAVAPARLFKTLVYDGDNLIPKVIEAIQSVENLEGNGGPGTIKKITSLEAGELHYVKHKVEAVDNDNFVYNYSLIEGDKFPDTLEKVSVDTKLEAAANGGSVIKVTVTFVTKGDAKPTEEEMKMGKQKVSEENVSAVAPARLFKTLVYDGDNLIPKVIEAIQSVENLEGNGGPGTIKKITSLEAGELHYVKHKVEAVDNDNFVYNYSLIEGDKFPDTLEKVSVDTKLEAAANGGSVIKVTVTFVTKGDAKPTEEEMKMGKQKGEGLFKAIEGYLLANPDYN</sequence>
<comment type="similarity">
    <text evidence="1">Belongs to the BetVI family.</text>
</comment>
<dbReference type="Gene3D" id="3.30.530.20">
    <property type="match status" value="2"/>
</dbReference>
<dbReference type="PRINTS" id="PR00634">
    <property type="entry name" value="BETALLERGEN"/>
</dbReference>
<evidence type="ECO:0000256" key="1">
    <source>
        <dbReference type="ARBA" id="ARBA00009744"/>
    </source>
</evidence>
<keyword evidence="2" id="KW-0611">Plant defense</keyword>
<dbReference type="GO" id="GO:0010427">
    <property type="term" value="F:abscisic acid binding"/>
    <property type="evidence" value="ECO:0007669"/>
    <property type="project" value="InterPro"/>
</dbReference>
<dbReference type="PANTHER" id="PTHR31213">
    <property type="entry name" value="OS08G0374000 PROTEIN-RELATED"/>
    <property type="match status" value="1"/>
</dbReference>
<reference evidence="5" key="1">
    <citation type="submission" date="2020-09" db="EMBL/GenBank/DDBJ databases">
        <title>Genome-Enabled Discovery of Anthraquinone Biosynthesis in Senna tora.</title>
        <authorList>
            <person name="Kang S.-H."/>
            <person name="Pandey R.P."/>
            <person name="Lee C.-M."/>
            <person name="Sim J.-S."/>
            <person name="Jeong J.-T."/>
            <person name="Choi B.-S."/>
            <person name="Jung M."/>
            <person name="Ginzburg D."/>
            <person name="Zhao K."/>
            <person name="Won S.Y."/>
            <person name="Oh T.-J."/>
            <person name="Yu Y."/>
            <person name="Kim N.-H."/>
            <person name="Lee O.R."/>
            <person name="Lee T.-H."/>
            <person name="Bashyal P."/>
            <person name="Kim T.-S."/>
            <person name="Lee W.-H."/>
            <person name="Kawkins C."/>
            <person name="Kim C.-K."/>
            <person name="Kim J.S."/>
            <person name="Ahn B.O."/>
            <person name="Rhee S.Y."/>
            <person name="Sohng J.K."/>
        </authorList>
    </citation>
    <scope>NUCLEOTIDE SEQUENCE</scope>
    <source>
        <tissue evidence="5">Leaf</tissue>
    </source>
</reference>
<dbReference type="PANTHER" id="PTHR31213:SF55">
    <property type="entry name" value="STRESS-INDUCED PROTEIN SAM22"/>
    <property type="match status" value="1"/>
</dbReference>
<evidence type="ECO:0000259" key="4">
    <source>
        <dbReference type="Pfam" id="PF00407"/>
    </source>
</evidence>
<dbReference type="InterPro" id="IPR000916">
    <property type="entry name" value="Bet_v_I/MLP"/>
</dbReference>
<feature type="domain" description="Bet v I/Major latex protein" evidence="4">
    <location>
        <begin position="135"/>
        <end position="288"/>
    </location>
</feature>
<dbReference type="AlphaFoldDB" id="A0A834W9N9"/>
<dbReference type="PROSITE" id="PS00451">
    <property type="entry name" value="PATHOGENESIS_BETVI"/>
    <property type="match status" value="2"/>
</dbReference>
<organism evidence="5 6">
    <name type="scientific">Senna tora</name>
    <dbReference type="NCBI Taxonomy" id="362788"/>
    <lineage>
        <taxon>Eukaryota</taxon>
        <taxon>Viridiplantae</taxon>
        <taxon>Streptophyta</taxon>
        <taxon>Embryophyta</taxon>
        <taxon>Tracheophyta</taxon>
        <taxon>Spermatophyta</taxon>
        <taxon>Magnoliopsida</taxon>
        <taxon>eudicotyledons</taxon>
        <taxon>Gunneridae</taxon>
        <taxon>Pentapetalae</taxon>
        <taxon>rosids</taxon>
        <taxon>fabids</taxon>
        <taxon>Fabales</taxon>
        <taxon>Fabaceae</taxon>
        <taxon>Caesalpinioideae</taxon>
        <taxon>Cassia clade</taxon>
        <taxon>Senna</taxon>
    </lineage>
</organism>
<dbReference type="GO" id="GO:0004864">
    <property type="term" value="F:protein phosphatase inhibitor activity"/>
    <property type="evidence" value="ECO:0007669"/>
    <property type="project" value="InterPro"/>
</dbReference>
<dbReference type="OrthoDB" id="1858506at2759"/>
<dbReference type="InterPro" id="IPR023393">
    <property type="entry name" value="START-like_dom_sf"/>
</dbReference>
<keyword evidence="6" id="KW-1185">Reference proteome</keyword>
<dbReference type="InterPro" id="IPR050279">
    <property type="entry name" value="Plant_def-hormone_signal"/>
</dbReference>
<comment type="caution">
    <text evidence="5">The sequence shown here is derived from an EMBL/GenBank/DDBJ whole genome shotgun (WGS) entry which is preliminary data.</text>
</comment>
<evidence type="ECO:0000313" key="5">
    <source>
        <dbReference type="EMBL" id="KAF7813543.1"/>
    </source>
</evidence>
<proteinExistence type="inferred from homology"/>
<evidence type="ECO:0000256" key="2">
    <source>
        <dbReference type="ARBA" id="ARBA00022821"/>
    </source>
</evidence>
<accession>A0A834W9N9</accession>
<keyword evidence="3" id="KW-0568">Pathogenesis-related protein</keyword>
<dbReference type="GO" id="GO:0005737">
    <property type="term" value="C:cytoplasm"/>
    <property type="evidence" value="ECO:0007669"/>
    <property type="project" value="TreeGrafter"/>
</dbReference>
<dbReference type="FunFam" id="3.30.530.20:FF:000007">
    <property type="entry name" value="Major pollen allergen Bet v 1-A"/>
    <property type="match status" value="2"/>
</dbReference>
<evidence type="ECO:0000313" key="6">
    <source>
        <dbReference type="Proteomes" id="UP000634136"/>
    </source>
</evidence>
<dbReference type="GO" id="GO:0009738">
    <property type="term" value="P:abscisic acid-activated signaling pathway"/>
    <property type="evidence" value="ECO:0007669"/>
    <property type="project" value="InterPro"/>
</dbReference>
<dbReference type="EMBL" id="JAAIUW010000010">
    <property type="protein sequence ID" value="KAF7813543.1"/>
    <property type="molecule type" value="Genomic_DNA"/>
</dbReference>
<dbReference type="GO" id="GO:0005634">
    <property type="term" value="C:nucleus"/>
    <property type="evidence" value="ECO:0007669"/>
    <property type="project" value="TreeGrafter"/>
</dbReference>
<dbReference type="GO" id="GO:0006952">
    <property type="term" value="P:defense response"/>
    <property type="evidence" value="ECO:0007669"/>
    <property type="project" value="UniProtKB-KW"/>
</dbReference>
<dbReference type="GO" id="GO:0038023">
    <property type="term" value="F:signaling receptor activity"/>
    <property type="evidence" value="ECO:0007669"/>
    <property type="project" value="InterPro"/>
</dbReference>